<keyword evidence="5" id="KW-1185">Reference proteome</keyword>
<dbReference type="OrthoDB" id="1446101at2"/>
<dbReference type="InterPro" id="IPR051398">
    <property type="entry name" value="Polysacch_Deacetylase"/>
</dbReference>
<dbReference type="EMBL" id="QFFJ01000003">
    <property type="protein sequence ID" value="RBL88024.1"/>
    <property type="molecule type" value="Genomic_DNA"/>
</dbReference>
<dbReference type="GO" id="GO:0005576">
    <property type="term" value="C:extracellular region"/>
    <property type="evidence" value="ECO:0007669"/>
    <property type="project" value="UniProtKB-SubCell"/>
</dbReference>
<comment type="caution">
    <text evidence="4">The sequence shown here is derived from an EMBL/GenBank/DDBJ whole genome shotgun (WGS) entry which is preliminary data.</text>
</comment>
<evidence type="ECO:0000313" key="4">
    <source>
        <dbReference type="EMBL" id="RBL88024.1"/>
    </source>
</evidence>
<sequence length="345" mass="39627">MHIAKKIFYQTIRLANLSLLKKSSGNRLLLPYHHLVSDEQVPHVKHLYPYKGVKAFQEDLDYLLRHFRPVGLQEVLKSIQEQQPLPDNAFLLTFDDGLKEVSEVIAPLLLRKGIPAVFFLNTAFLDNRELFYRFKISLIIDALFQQPDSKVLQAEMARILALPSTTDLQQLVHAVKGITYKKRDLTDELGAAMDLSFDTYLHEQQPFMSTAQVQQLVEQGFAIGGHSIDHPYYKELSLEEMLHQTTVSVNVLAERFKLPYKVFAFPHSDAGIPAVFFDRLLKGPQPALDLIFGTNNQRTDIYPEILHRFNCERPEINIAAAVKGILFYNYWQRRKGTAAVHRQQV</sequence>
<dbReference type="RefSeq" id="WP_113619851.1">
    <property type="nucleotide sequence ID" value="NZ_QFFJ01000003.1"/>
</dbReference>
<evidence type="ECO:0000313" key="5">
    <source>
        <dbReference type="Proteomes" id="UP000253410"/>
    </source>
</evidence>
<dbReference type="Proteomes" id="UP000253410">
    <property type="component" value="Unassembled WGS sequence"/>
</dbReference>
<dbReference type="InterPro" id="IPR002509">
    <property type="entry name" value="NODB_dom"/>
</dbReference>
<dbReference type="GO" id="GO:0005975">
    <property type="term" value="P:carbohydrate metabolic process"/>
    <property type="evidence" value="ECO:0007669"/>
    <property type="project" value="InterPro"/>
</dbReference>
<reference evidence="4 5" key="1">
    <citation type="submission" date="2018-05" db="EMBL/GenBank/DDBJ databases">
        <title>Chitinophaga sp. K3CV102501T nov., isolated from isolated from a monsoon evergreen broad-leaved forest soil.</title>
        <authorList>
            <person name="Lv Y."/>
        </authorList>
    </citation>
    <scope>NUCLEOTIDE SEQUENCE [LARGE SCALE GENOMIC DNA]</scope>
    <source>
        <strain evidence="4 5">GDMCC 1.1325</strain>
    </source>
</reference>
<comment type="subcellular location">
    <subcellularLocation>
        <location evidence="1">Secreted</location>
    </subcellularLocation>
</comment>
<dbReference type="CDD" id="cd10918">
    <property type="entry name" value="CE4_NodB_like_5s_6s"/>
    <property type="match status" value="1"/>
</dbReference>
<protein>
    <recommendedName>
        <fullName evidence="3">NodB homology domain-containing protein</fullName>
    </recommendedName>
</protein>
<proteinExistence type="predicted"/>
<dbReference type="InterPro" id="IPR011330">
    <property type="entry name" value="Glyco_hydro/deAcase_b/a-brl"/>
</dbReference>
<dbReference type="SUPFAM" id="SSF88713">
    <property type="entry name" value="Glycoside hydrolase/deacetylase"/>
    <property type="match status" value="1"/>
</dbReference>
<dbReference type="Pfam" id="PF01522">
    <property type="entry name" value="Polysacc_deac_1"/>
    <property type="match status" value="1"/>
</dbReference>
<feature type="domain" description="NodB homology" evidence="3">
    <location>
        <begin position="84"/>
        <end position="269"/>
    </location>
</feature>
<name>A0A365XQL4_9BACT</name>
<accession>A0A365XQL4</accession>
<gene>
    <name evidence="4" type="ORF">DF182_31300</name>
</gene>
<dbReference type="PANTHER" id="PTHR34216">
    <property type="match status" value="1"/>
</dbReference>
<dbReference type="AlphaFoldDB" id="A0A365XQL4"/>
<organism evidence="4 5">
    <name type="scientific">Chitinophaga flava</name>
    <dbReference type="NCBI Taxonomy" id="2259036"/>
    <lineage>
        <taxon>Bacteria</taxon>
        <taxon>Pseudomonadati</taxon>
        <taxon>Bacteroidota</taxon>
        <taxon>Chitinophagia</taxon>
        <taxon>Chitinophagales</taxon>
        <taxon>Chitinophagaceae</taxon>
        <taxon>Chitinophaga</taxon>
    </lineage>
</organism>
<dbReference type="GO" id="GO:0016810">
    <property type="term" value="F:hydrolase activity, acting on carbon-nitrogen (but not peptide) bonds"/>
    <property type="evidence" value="ECO:0007669"/>
    <property type="project" value="InterPro"/>
</dbReference>
<evidence type="ECO:0000256" key="1">
    <source>
        <dbReference type="ARBA" id="ARBA00004613"/>
    </source>
</evidence>
<dbReference type="Gene3D" id="3.20.20.370">
    <property type="entry name" value="Glycoside hydrolase/deacetylase"/>
    <property type="match status" value="1"/>
</dbReference>
<evidence type="ECO:0000259" key="3">
    <source>
        <dbReference type="Pfam" id="PF01522"/>
    </source>
</evidence>
<dbReference type="PANTHER" id="PTHR34216:SF3">
    <property type="entry name" value="POLY-BETA-1,6-N-ACETYL-D-GLUCOSAMINE N-DEACETYLASE"/>
    <property type="match status" value="1"/>
</dbReference>
<keyword evidence="2" id="KW-0732">Signal</keyword>
<evidence type="ECO:0000256" key="2">
    <source>
        <dbReference type="ARBA" id="ARBA00022729"/>
    </source>
</evidence>